<dbReference type="EMBL" id="ABYI02000012">
    <property type="protein sequence ID" value="EEG75411.1"/>
    <property type="molecule type" value="Genomic_DNA"/>
</dbReference>
<keyword evidence="4" id="KW-1185">Reference proteome</keyword>
<dbReference type="eggNOG" id="ENOG5033349">
    <property type="taxonomic scope" value="Bacteria"/>
</dbReference>
<dbReference type="RefSeq" id="WP_006441974.1">
    <property type="nucleotide sequence ID" value="NZ_CP036524.1"/>
</dbReference>
<accession>C0BXV4</accession>
<name>C0BXV4_9FIRM</name>
<evidence type="ECO:0000256" key="2">
    <source>
        <dbReference type="SAM" id="MobiDB-lite"/>
    </source>
</evidence>
<feature type="coiled-coil region" evidence="1">
    <location>
        <begin position="395"/>
        <end position="423"/>
    </location>
</feature>
<dbReference type="HOGENOM" id="CLU_364376_0_0_9"/>
<sequence length="766" mass="85225">MGRRKKKAAAAVTALLITAGFVVWFLAGRSEAVFREEDAVHIDPDKIEQSTLIVGTHLIYLGSITDKLYETAAASAEESGQTDIYYRSELGDGRWYAVNDAGSLEDISEKGKEIPKSRIKSLFLTHHTKSDGYTYRLKDNKRVSVYEINSPYDLEGMKELSALSRQKELNGKGAEVFQAKVKNKVTKWCDKSLDKLQKETVRLRTAGADAEWLDMLDKAMGKVDDLRRHEVYKKVDQKVQKLLDDEDGADAGYNEALSGTLTELSDRLAETDGNMLNTDPEAIEEEEESGDEPEEEEPDNEPEEEEEFEITVMAEMESELIWQYIQDPDDRILTDMVTLQHIMDGVSTVPGEEAEFLKNKLIPAAEAAYARNPTEAAENELEYYRSEWNLRENGTEESGQELRQMYDEKAELEEKRLAALDEEDLTEAKRIEALIDVKSKEILDREDAISRETASLIKQKTGLEAELSGTGTEEEKEKIQNEIDKLDSRIAALGAGVDEGTSTARIQKMAEEAAEAMEEGADGAARAAEAVDGIEALCGSNPELAGSSLRNLYEKMAAKKYLDDTKIYDSILDSIETALAENMTVLDGEIDEKEAVQIMEETAGKDKMAALMGLSMFVEQTADAGLENLLEGKAKAWAGEEDAYVFARLSGTAGIRYAPADVTARYASVRYVFNDNKKRATLASRKTYYQFTAFQSSVIRGPEEQKEKLSFAAGFKGTVYIPEDYVKQEFGCEVYDIPGTGYCILIDQDITDKAAEVCDALLEKGE</sequence>
<proteinExistence type="predicted"/>
<dbReference type="AlphaFoldDB" id="C0BXV4"/>
<dbReference type="STRING" id="553973.CLOHYLEM_04641"/>
<keyword evidence="1" id="KW-0175">Coiled coil</keyword>
<dbReference type="OrthoDB" id="1993083at2"/>
<reference evidence="3" key="2">
    <citation type="submission" date="2013-06" db="EMBL/GenBank/DDBJ databases">
        <title>Draft genome sequence of Clostridium hylemonae (DSM 15053).</title>
        <authorList>
            <person name="Sudarsanam P."/>
            <person name="Ley R."/>
            <person name="Guruge J."/>
            <person name="Turnbaugh P.J."/>
            <person name="Mahowald M."/>
            <person name="Liep D."/>
            <person name="Gordon J."/>
        </authorList>
    </citation>
    <scope>NUCLEOTIDE SEQUENCE</scope>
    <source>
        <strain evidence="3">DSM 15053</strain>
    </source>
</reference>
<feature type="region of interest" description="Disordered" evidence="2">
    <location>
        <begin position="282"/>
        <end position="306"/>
    </location>
</feature>
<organism evidence="3 4">
    <name type="scientific">[Clostridium] hylemonae DSM 15053</name>
    <dbReference type="NCBI Taxonomy" id="553973"/>
    <lineage>
        <taxon>Bacteria</taxon>
        <taxon>Bacillati</taxon>
        <taxon>Bacillota</taxon>
        <taxon>Clostridia</taxon>
        <taxon>Lachnospirales</taxon>
        <taxon>Lachnospiraceae</taxon>
    </lineage>
</organism>
<gene>
    <name evidence="3" type="ORF">CLOHYLEM_04641</name>
</gene>
<evidence type="ECO:0000313" key="3">
    <source>
        <dbReference type="EMBL" id="EEG75411.1"/>
    </source>
</evidence>
<evidence type="ECO:0000256" key="1">
    <source>
        <dbReference type="SAM" id="Coils"/>
    </source>
</evidence>
<evidence type="ECO:0000313" key="4">
    <source>
        <dbReference type="Proteomes" id="UP000004893"/>
    </source>
</evidence>
<comment type="caution">
    <text evidence="3">The sequence shown here is derived from an EMBL/GenBank/DDBJ whole genome shotgun (WGS) entry which is preliminary data.</text>
</comment>
<dbReference type="Proteomes" id="UP000004893">
    <property type="component" value="Unassembled WGS sequence"/>
</dbReference>
<protein>
    <recommendedName>
        <fullName evidence="5">Copper amine oxidase-like N-terminal domain-containing protein</fullName>
    </recommendedName>
</protein>
<reference evidence="3" key="1">
    <citation type="submission" date="2009-02" db="EMBL/GenBank/DDBJ databases">
        <authorList>
            <person name="Fulton L."/>
            <person name="Clifton S."/>
            <person name="Fulton B."/>
            <person name="Xu J."/>
            <person name="Minx P."/>
            <person name="Pepin K.H."/>
            <person name="Johnson M."/>
            <person name="Bhonagiri V."/>
            <person name="Nash W.E."/>
            <person name="Mardis E.R."/>
            <person name="Wilson R.K."/>
        </authorList>
    </citation>
    <scope>NUCLEOTIDE SEQUENCE [LARGE SCALE GENOMIC DNA]</scope>
    <source>
        <strain evidence="3">DSM 15053</strain>
    </source>
</reference>
<evidence type="ECO:0008006" key="5">
    <source>
        <dbReference type="Google" id="ProtNLM"/>
    </source>
</evidence>